<evidence type="ECO:0000259" key="7">
    <source>
        <dbReference type="PROSITE" id="PS51324"/>
    </source>
</evidence>
<comment type="catalytic activity">
    <reaction evidence="6">
        <text>2 R'C(R)SH + O2 = R'C(R)S-S(R)CR' + H2O2</text>
        <dbReference type="Rhea" id="RHEA:17357"/>
        <dbReference type="ChEBI" id="CHEBI:15379"/>
        <dbReference type="ChEBI" id="CHEBI:16240"/>
        <dbReference type="ChEBI" id="CHEBI:16520"/>
        <dbReference type="ChEBI" id="CHEBI:17412"/>
        <dbReference type="EC" id="1.8.3.2"/>
    </reaction>
</comment>
<organism evidence="8 9">
    <name type="scientific">Drechmeria coniospora</name>
    <name type="common">Nematophagous fungus</name>
    <name type="synonym">Meria coniospora</name>
    <dbReference type="NCBI Taxonomy" id="98403"/>
    <lineage>
        <taxon>Eukaryota</taxon>
        <taxon>Fungi</taxon>
        <taxon>Dikarya</taxon>
        <taxon>Ascomycota</taxon>
        <taxon>Pezizomycotina</taxon>
        <taxon>Sordariomycetes</taxon>
        <taxon>Hypocreomycetidae</taxon>
        <taxon>Hypocreales</taxon>
        <taxon>Ophiocordycipitaceae</taxon>
        <taxon>Drechmeria</taxon>
    </lineage>
</organism>
<evidence type="ECO:0000256" key="5">
    <source>
        <dbReference type="ARBA" id="ARBA00023157"/>
    </source>
</evidence>
<dbReference type="GeneID" id="63718506"/>
<dbReference type="RefSeq" id="XP_040658197.1">
    <property type="nucleotide sequence ID" value="XM_040803164.1"/>
</dbReference>
<keyword evidence="9" id="KW-1185">Reference proteome</keyword>
<name>A0A151GP06_DRECN</name>
<dbReference type="PROSITE" id="PS51324">
    <property type="entry name" value="ERV_ALR"/>
    <property type="match status" value="1"/>
</dbReference>
<dbReference type="Gene3D" id="1.20.120.310">
    <property type="entry name" value="ERV/ALR sulfhydryl oxidase domain"/>
    <property type="match status" value="1"/>
</dbReference>
<evidence type="ECO:0000313" key="8">
    <source>
        <dbReference type="EMBL" id="KYK58845.1"/>
    </source>
</evidence>
<dbReference type="InterPro" id="IPR017905">
    <property type="entry name" value="ERV/ALR_sulphydryl_oxidase"/>
</dbReference>
<dbReference type="InParanoid" id="A0A151GP06"/>
<accession>A0A151GP06</accession>
<feature type="domain" description="ERV/ALR sulfhydryl oxidase" evidence="7">
    <location>
        <begin position="473"/>
        <end position="577"/>
    </location>
</feature>
<dbReference type="EC" id="1.8.3.2" evidence="6"/>
<keyword evidence="3 6" id="KW-0274">FAD</keyword>
<keyword evidence="2 6" id="KW-0285">Flavoprotein</keyword>
<evidence type="ECO:0000256" key="1">
    <source>
        <dbReference type="ARBA" id="ARBA00001974"/>
    </source>
</evidence>
<evidence type="ECO:0000256" key="3">
    <source>
        <dbReference type="ARBA" id="ARBA00022827"/>
    </source>
</evidence>
<evidence type="ECO:0000313" key="9">
    <source>
        <dbReference type="Proteomes" id="UP000076580"/>
    </source>
</evidence>
<protein>
    <recommendedName>
        <fullName evidence="6">Sulfhydryl oxidase</fullName>
        <ecNumber evidence="6">1.8.3.2</ecNumber>
    </recommendedName>
</protein>
<reference evidence="8 9" key="1">
    <citation type="journal article" date="2016" name="Sci. Rep.">
        <title>Insights into Adaptations to a Near-Obligate Nematode Endoparasitic Lifestyle from the Finished Genome of Drechmeria coniospora.</title>
        <authorList>
            <person name="Zhang L."/>
            <person name="Zhou Z."/>
            <person name="Guo Q."/>
            <person name="Fokkens L."/>
            <person name="Miskei M."/>
            <person name="Pocsi I."/>
            <person name="Zhang W."/>
            <person name="Chen M."/>
            <person name="Wang L."/>
            <person name="Sun Y."/>
            <person name="Donzelli B.G."/>
            <person name="Gibson D.M."/>
            <person name="Nelson D.R."/>
            <person name="Luo J.G."/>
            <person name="Rep M."/>
            <person name="Liu H."/>
            <person name="Yang S."/>
            <person name="Wang J."/>
            <person name="Krasnoff S.B."/>
            <person name="Xu Y."/>
            <person name="Molnar I."/>
            <person name="Lin M."/>
        </authorList>
    </citation>
    <scope>NUCLEOTIDE SEQUENCE [LARGE SCALE GENOMIC DNA]</scope>
    <source>
        <strain evidence="8 9">ARSEF 6962</strain>
    </source>
</reference>
<proteinExistence type="predicted"/>
<gene>
    <name evidence="8" type="ORF">DCS_05863</name>
</gene>
<dbReference type="SUPFAM" id="SSF69000">
    <property type="entry name" value="FAD-dependent thiol oxidase"/>
    <property type="match status" value="1"/>
</dbReference>
<keyword evidence="5" id="KW-1015">Disulfide bond</keyword>
<dbReference type="AlphaFoldDB" id="A0A151GP06"/>
<keyword evidence="4 6" id="KW-0560">Oxidoreductase</keyword>
<evidence type="ECO:0000256" key="2">
    <source>
        <dbReference type="ARBA" id="ARBA00022630"/>
    </source>
</evidence>
<comment type="caution">
    <text evidence="8">The sequence shown here is derived from an EMBL/GenBank/DDBJ whole genome shotgun (WGS) entry which is preliminary data.</text>
</comment>
<evidence type="ECO:0000256" key="6">
    <source>
        <dbReference type="RuleBase" id="RU371123"/>
    </source>
</evidence>
<evidence type="ECO:0000256" key="4">
    <source>
        <dbReference type="ARBA" id="ARBA00023002"/>
    </source>
</evidence>
<dbReference type="GO" id="GO:0016972">
    <property type="term" value="F:thiol oxidase activity"/>
    <property type="evidence" value="ECO:0007669"/>
    <property type="project" value="UniProtKB-EC"/>
</dbReference>
<sequence>MNDEYQLLARLNYLDLELVAVDIPSCNLNPTVVPDISRHQALANMSTLRKLDDARTAVSAMNIRAGPRKRYAMLGLVFATFVGHARASPSHYRLSWPAAVQDQWAMLRVERLSSNDSICPVEKRGGKDAIDCGVEDKDQRMWFTQAGCSIASQDMTYADTSGTVPVVRTAAKGDLVKLTCEDVFCPIPPRLDCYEQPGICSADEWCMIDIHEKWGQWAMNRDGTTPQWEYCYNAADFVANSTDEALISSYNADCVASTVGDYGIKLGPKIEAWKPARGRCVKFRKEDQSCIGNPLEFGPFEPEFGLNYFREENGWPFPRPLVCGPGLTCTGADFDVRPSTCVIQRPVNKCFYGPWWDSTQCPRTQPGTPKGGLNKNQTVEALRRVVLLYPGEVASPGACPYWDRASKIGVSVLATQHRFYNIIAALWPTELFGAIPSFDEVMKLIPDPNLFGSPADCVAQADVAGSPINKALAEAGTLSNQPNQVWSLVHFAMHNQPSPLSAKGVAASRALAAHLSESFWCDDCRGFFTVGVIERYGLPPTSSNPEDHARWWWWGHNVASEHVATTRAGHPWIHELGEEPAAAFQNPYFMTWKDAVDMWTYRT</sequence>
<dbReference type="EMBL" id="LAYC01000002">
    <property type="protein sequence ID" value="KYK58845.1"/>
    <property type="molecule type" value="Genomic_DNA"/>
</dbReference>
<comment type="cofactor">
    <cofactor evidence="1 6">
        <name>FAD</name>
        <dbReference type="ChEBI" id="CHEBI:57692"/>
    </cofactor>
</comment>
<dbReference type="InterPro" id="IPR036774">
    <property type="entry name" value="ERV/ALR_sulphydryl_oxid_sf"/>
</dbReference>
<dbReference type="Proteomes" id="UP000076580">
    <property type="component" value="Chromosome 02"/>
</dbReference>